<dbReference type="PANTHER" id="PTHR30273:SF2">
    <property type="entry name" value="PROTEIN FECR"/>
    <property type="match status" value="1"/>
</dbReference>
<dbReference type="InterPro" id="IPR032508">
    <property type="entry name" value="FecR_C"/>
</dbReference>
<feature type="domain" description="Protein FecR C-terminal" evidence="3">
    <location>
        <begin position="240"/>
        <end position="309"/>
    </location>
</feature>
<dbReference type="GO" id="GO:0016989">
    <property type="term" value="F:sigma factor antagonist activity"/>
    <property type="evidence" value="ECO:0007669"/>
    <property type="project" value="TreeGrafter"/>
</dbReference>
<keyword evidence="5" id="KW-1185">Reference proteome</keyword>
<organism evidence="4 5">
    <name type="scientific">Reichenbachiella agariperforans</name>
    <dbReference type="NCBI Taxonomy" id="156994"/>
    <lineage>
        <taxon>Bacteria</taxon>
        <taxon>Pseudomonadati</taxon>
        <taxon>Bacteroidota</taxon>
        <taxon>Cytophagia</taxon>
        <taxon>Cytophagales</taxon>
        <taxon>Reichenbachiellaceae</taxon>
        <taxon>Reichenbachiella</taxon>
    </lineage>
</organism>
<dbReference type="Proteomes" id="UP000184474">
    <property type="component" value="Unassembled WGS sequence"/>
</dbReference>
<dbReference type="Gene3D" id="3.55.50.30">
    <property type="match status" value="1"/>
</dbReference>
<evidence type="ECO:0000259" key="2">
    <source>
        <dbReference type="Pfam" id="PF04773"/>
    </source>
</evidence>
<keyword evidence="1" id="KW-0472">Membrane</keyword>
<sequence length="310" mass="34881">MKTNSKNNTGKHKADKMWEMENLLSQLSFETHRVTDHDVEEAWNSLRPNGLNNPKKSGRHLSSTYLIAATVVLFVLAFVISSVVWMDSSRQLTDNKGVQVEKSTLNGQKLTFALPDGSKVVLNAGSTLKYSKVFGQENLRQVFLDGEAFFDVVHDPKSPFVVVADKTKTTVLGTQFNVNSYSNNTETKIALVKGAVNVKNTDSELKLTPGHMVIFDNSNHKTTISAFDFDQQIAWKEGVLVCNHESLTSLTVRLERWYGVTIEVAPDAAINSNWRYHGKFRGKSLAYILEALSYPDHFKYRIVDKKVTIY</sequence>
<dbReference type="Pfam" id="PF16344">
    <property type="entry name" value="FecR_C"/>
    <property type="match status" value="1"/>
</dbReference>
<reference evidence="5" key="1">
    <citation type="submission" date="2016-11" db="EMBL/GenBank/DDBJ databases">
        <authorList>
            <person name="Varghese N."/>
            <person name="Submissions S."/>
        </authorList>
    </citation>
    <scope>NUCLEOTIDE SEQUENCE [LARGE SCALE GENOMIC DNA]</scope>
    <source>
        <strain evidence="5">DSM 26134</strain>
    </source>
</reference>
<dbReference type="Pfam" id="PF04773">
    <property type="entry name" value="FecR"/>
    <property type="match status" value="1"/>
</dbReference>
<evidence type="ECO:0000313" key="4">
    <source>
        <dbReference type="EMBL" id="SHJ57423.1"/>
    </source>
</evidence>
<keyword evidence="1" id="KW-1133">Transmembrane helix</keyword>
<dbReference type="EMBL" id="FRAA01000001">
    <property type="protein sequence ID" value="SHJ57423.1"/>
    <property type="molecule type" value="Genomic_DNA"/>
</dbReference>
<dbReference type="PIRSF" id="PIRSF018266">
    <property type="entry name" value="FecR"/>
    <property type="match status" value="1"/>
</dbReference>
<evidence type="ECO:0000259" key="3">
    <source>
        <dbReference type="Pfam" id="PF16344"/>
    </source>
</evidence>
<evidence type="ECO:0000256" key="1">
    <source>
        <dbReference type="SAM" id="Phobius"/>
    </source>
</evidence>
<evidence type="ECO:0000313" key="5">
    <source>
        <dbReference type="Proteomes" id="UP000184474"/>
    </source>
</evidence>
<dbReference type="STRING" id="156994.SAMN04488028_101549"/>
<dbReference type="PANTHER" id="PTHR30273">
    <property type="entry name" value="PERIPLASMIC SIGNAL SENSOR AND SIGMA FACTOR ACTIVATOR FECR-RELATED"/>
    <property type="match status" value="1"/>
</dbReference>
<dbReference type="InterPro" id="IPR012373">
    <property type="entry name" value="Ferrdict_sens_TM"/>
</dbReference>
<proteinExistence type="predicted"/>
<dbReference type="Gene3D" id="2.60.120.1440">
    <property type="match status" value="1"/>
</dbReference>
<name>A0A1M6KES7_REIAG</name>
<dbReference type="AlphaFoldDB" id="A0A1M6KES7"/>
<dbReference type="InterPro" id="IPR006860">
    <property type="entry name" value="FecR"/>
</dbReference>
<keyword evidence="1" id="KW-0812">Transmembrane</keyword>
<feature type="domain" description="FecR protein" evidence="2">
    <location>
        <begin position="103"/>
        <end position="196"/>
    </location>
</feature>
<feature type="transmembrane region" description="Helical" evidence="1">
    <location>
        <begin position="65"/>
        <end position="86"/>
    </location>
</feature>
<accession>A0A1M6KES7</accession>
<protein>
    <submittedName>
        <fullName evidence="4">FecR family protein</fullName>
    </submittedName>
</protein>
<dbReference type="RefSeq" id="WP_073119196.1">
    <property type="nucleotide sequence ID" value="NZ_FRAA01000001.1"/>
</dbReference>
<gene>
    <name evidence="4" type="ORF">SAMN04488028_101549</name>
</gene>